<dbReference type="PANTHER" id="PTHR41244:SF1">
    <property type="entry name" value="GLYCOSYLTRANSFERASE"/>
    <property type="match status" value="1"/>
</dbReference>
<sequence length="359" mass="42837">MVKIIAFHLPQFHPIPENDEWWGEGFTEWTNTKKCKPAYKGHYQPKEPLDNNYYNLLDKDALLWQADLAKKYGIYGFCFYHYWFKGRQLLEKPLEIYLANKDIDLPFCFSWANHSWTRTWVEKKDILLEQTYGSLPDWEKHFYFLLPYFKDERYIKINGKPVFMFNRPLDFAEANNMIDRWDQLAVENGLTGIYFIETLSPFQTTGILKRTEALVEYEPTYTYNFLPFWYKVVKKLGTLTSHKVKPVFNSYSYFWHLIINRKPLVTDKKLYPGAFVNWDNHARRPTAPIIFLGFSLARFRSYMIKQIVRSKKVYHSEYLFINAWNEWAEGNTLEPDKKYKYGILEALQSAIKAAKSDGI</sequence>
<reference evidence="1 2" key="1">
    <citation type="submission" date="2020-05" db="EMBL/GenBank/DDBJ databases">
        <title>Mucilaginibacter mali sp. nov.</title>
        <authorList>
            <person name="Kim H.S."/>
            <person name="Lee K.C."/>
            <person name="Suh M.K."/>
            <person name="Kim J.-S."/>
            <person name="Han K.-I."/>
            <person name="Eom M.K."/>
            <person name="Shin Y.K."/>
            <person name="Lee J.-S."/>
        </authorList>
    </citation>
    <scope>NUCLEOTIDE SEQUENCE [LARGE SCALE GENOMIC DNA]</scope>
    <source>
        <strain evidence="1 2">G2-14</strain>
    </source>
</reference>
<dbReference type="GO" id="GO:0016787">
    <property type="term" value="F:hydrolase activity"/>
    <property type="evidence" value="ECO:0007669"/>
    <property type="project" value="UniProtKB-KW"/>
</dbReference>
<evidence type="ECO:0000313" key="1">
    <source>
        <dbReference type="EMBL" id="QKJ31480.1"/>
    </source>
</evidence>
<keyword evidence="2" id="KW-1185">Reference proteome</keyword>
<dbReference type="InterPro" id="IPR032719">
    <property type="entry name" value="WbsX"/>
</dbReference>
<dbReference type="CDD" id="cd11579">
    <property type="entry name" value="Glyco_tran_WbsX"/>
    <property type="match status" value="1"/>
</dbReference>
<dbReference type="AlphaFoldDB" id="A0A7D4UPZ1"/>
<evidence type="ECO:0000313" key="2">
    <source>
        <dbReference type="Proteomes" id="UP000505355"/>
    </source>
</evidence>
<dbReference type="RefSeq" id="WP_173416140.1">
    <property type="nucleotide sequence ID" value="NZ_CP054139.1"/>
</dbReference>
<proteinExistence type="predicted"/>
<dbReference type="Proteomes" id="UP000505355">
    <property type="component" value="Chromosome"/>
</dbReference>
<name>A0A7D4UPZ1_9SPHI</name>
<dbReference type="PANTHER" id="PTHR41244">
    <property type="entry name" value="RHAMNAN SYNTHESIS F"/>
    <property type="match status" value="1"/>
</dbReference>
<accession>A0A7D4UPZ1</accession>
<dbReference type="KEGG" id="mmab:HQ865_17475"/>
<organism evidence="1 2">
    <name type="scientific">Mucilaginibacter mali</name>
    <dbReference type="NCBI Taxonomy" id="2740462"/>
    <lineage>
        <taxon>Bacteria</taxon>
        <taxon>Pseudomonadati</taxon>
        <taxon>Bacteroidota</taxon>
        <taxon>Sphingobacteriia</taxon>
        <taxon>Sphingobacteriales</taxon>
        <taxon>Sphingobacteriaceae</taxon>
        <taxon>Mucilaginibacter</taxon>
    </lineage>
</organism>
<dbReference type="Pfam" id="PF14307">
    <property type="entry name" value="Glyco_tran_WbsX"/>
    <property type="match status" value="1"/>
</dbReference>
<protein>
    <submittedName>
        <fullName evidence="1">Glycoside hydrolase family 99-like domain-containing protein</fullName>
    </submittedName>
</protein>
<keyword evidence="1" id="KW-0378">Hydrolase</keyword>
<dbReference type="Gene3D" id="3.20.20.80">
    <property type="entry name" value="Glycosidases"/>
    <property type="match status" value="1"/>
</dbReference>
<dbReference type="EMBL" id="CP054139">
    <property type="protein sequence ID" value="QKJ31480.1"/>
    <property type="molecule type" value="Genomic_DNA"/>
</dbReference>
<gene>
    <name evidence="1" type="ORF">HQ865_17475</name>
</gene>